<organism evidence="3 4">
    <name type="scientific">Halobacteriovorax marinus (strain ATCC BAA-682 / DSM 15412 / SJ)</name>
    <name type="common">Bacteriovorax marinus</name>
    <dbReference type="NCBI Taxonomy" id="862908"/>
    <lineage>
        <taxon>Bacteria</taxon>
        <taxon>Pseudomonadati</taxon>
        <taxon>Bdellovibrionota</taxon>
        <taxon>Bacteriovoracia</taxon>
        <taxon>Bacteriovoracales</taxon>
        <taxon>Halobacteriovoraceae</taxon>
        <taxon>Halobacteriovorax</taxon>
    </lineage>
</organism>
<gene>
    <name evidence="3" type="ordered locus">BMS_2190</name>
</gene>
<keyword evidence="1" id="KW-0732">Signal</keyword>
<dbReference type="eggNOG" id="ENOG5033DNX">
    <property type="taxonomic scope" value="Bacteria"/>
</dbReference>
<dbReference type="Pfam" id="PF18626">
    <property type="entry name" value="Gln_deamidase_2"/>
    <property type="match status" value="1"/>
</dbReference>
<dbReference type="InterPro" id="IPR041325">
    <property type="entry name" value="Gln_deamidase_2"/>
</dbReference>
<dbReference type="AlphaFoldDB" id="E1X3R7"/>
<dbReference type="KEGG" id="bmx:BMS_2190"/>
<accession>E1X3R7</accession>
<dbReference type="HOGENOM" id="CLU_502288_0_0_7"/>
<keyword evidence="4" id="KW-1185">Reference proteome</keyword>
<protein>
    <submittedName>
        <fullName evidence="3">Exported protein</fullName>
    </submittedName>
</protein>
<evidence type="ECO:0000313" key="4">
    <source>
        <dbReference type="Proteomes" id="UP000008963"/>
    </source>
</evidence>
<sequence>MSVIKILLLLFISSLSTLAYEVSIEGEGSLKNCSASPDENFIYCKNNKGEDFLLKGDGWEYSAFKRDTSGGYHKVDVYSIYKDSQTLFAARLDMDSFLEERERPKYLGPLHQYINNDRYIYSDFLKEDLKILYSFDNEELKKFYQDSKAEIEARRDALENSFTANQFKASMSDGKELNCKRDNNQCPLLQCGEDAEGNQRVIFKNNSATFIYLESFSFKNGQFSVPNEEVISLSDIDGRELIKFNEAEDKVFSDQMTVPSSFRHNPRLFNAFKAPGQASFISSQISMCSDELKNSIQNLIEKVQEDLNNEVMLQYIALSKGILESNFVNKDSIAGITCHHQGAFYTPEAYQRAQELQAIDGDIITPEQAMDLFKRARAREDIAWNYTFDGCYARAHLMAKMFEDEGVRVDKAWLRGSLQIPGEAKGMTWGYHVAPMVYVRGANGEVKQMIIDPSVSSAPISPSEWAETMGVEFEQTEKVSYPTPSNTSFYNKTSFSVTNTTPYWPEYNERLSEEEKMDMAKSRMIEFGAAPSQSEEWESWQE</sequence>
<reference evidence="4" key="1">
    <citation type="journal article" date="2013" name="ISME J.">
        <title>A small predatory core genome in the divergent marine Bacteriovorax marinus SJ and the terrestrial Bdellovibrio bacteriovorus.</title>
        <authorList>
            <person name="Crossman L.C."/>
            <person name="Chen H."/>
            <person name="Cerdeno-Tarraga A.M."/>
            <person name="Brooks K."/>
            <person name="Quail M.A."/>
            <person name="Pineiro S.A."/>
            <person name="Hobley L."/>
            <person name="Sockett R.E."/>
            <person name="Bentley S.D."/>
            <person name="Parkhill J."/>
            <person name="Williams H.N."/>
            <person name="Stine O.C."/>
        </authorList>
    </citation>
    <scope>NUCLEOTIDE SEQUENCE [LARGE SCALE GENOMIC DNA]</scope>
    <source>
        <strain evidence="4">ATCC BAA-682 / DSM 15412 / SJ</strain>
    </source>
</reference>
<feature type="chain" id="PRO_5003154487" evidence="1">
    <location>
        <begin position="20"/>
        <end position="542"/>
    </location>
</feature>
<dbReference type="EMBL" id="FQ312005">
    <property type="protein sequence ID" value="CBW26996.1"/>
    <property type="molecule type" value="Genomic_DNA"/>
</dbReference>
<evidence type="ECO:0000313" key="3">
    <source>
        <dbReference type="EMBL" id="CBW26996.1"/>
    </source>
</evidence>
<dbReference type="Gene3D" id="3.10.620.30">
    <property type="match status" value="1"/>
</dbReference>
<dbReference type="PATRIC" id="fig|862908.3.peg.2084"/>
<name>E1X3R7_HALMS</name>
<feature type="domain" description="Protein glutaminase" evidence="2">
    <location>
        <begin position="370"/>
        <end position="469"/>
    </location>
</feature>
<evidence type="ECO:0000256" key="1">
    <source>
        <dbReference type="SAM" id="SignalP"/>
    </source>
</evidence>
<dbReference type="Proteomes" id="UP000008963">
    <property type="component" value="Chromosome"/>
</dbReference>
<proteinExistence type="predicted"/>
<feature type="signal peptide" evidence="1">
    <location>
        <begin position="1"/>
        <end position="19"/>
    </location>
</feature>
<evidence type="ECO:0000259" key="2">
    <source>
        <dbReference type="Pfam" id="PF18626"/>
    </source>
</evidence>